<feature type="region of interest" description="Disordered" evidence="1">
    <location>
        <begin position="1"/>
        <end position="56"/>
    </location>
</feature>
<dbReference type="HOGENOM" id="CLU_062858_0_0_1"/>
<name>A0A022W0W3_TRIRU</name>
<feature type="compositionally biased region" description="Low complexity" evidence="1">
    <location>
        <begin position="291"/>
        <end position="300"/>
    </location>
</feature>
<feature type="compositionally biased region" description="Low complexity" evidence="1">
    <location>
        <begin position="178"/>
        <end position="188"/>
    </location>
</feature>
<dbReference type="AlphaFoldDB" id="A0A022W0W3"/>
<dbReference type="EMBL" id="KK207865">
    <property type="protein sequence ID" value="EZF51638.1"/>
    <property type="molecule type" value="Genomic_DNA"/>
</dbReference>
<dbReference type="OrthoDB" id="4174375at2759"/>
<protein>
    <submittedName>
        <fullName evidence="2">Uncharacterized protein</fullName>
    </submittedName>
</protein>
<feature type="compositionally biased region" description="Acidic residues" evidence="1">
    <location>
        <begin position="17"/>
        <end position="27"/>
    </location>
</feature>
<feature type="compositionally biased region" description="Basic and acidic residues" evidence="1">
    <location>
        <begin position="132"/>
        <end position="143"/>
    </location>
</feature>
<feature type="region of interest" description="Disordered" evidence="1">
    <location>
        <begin position="72"/>
        <end position="320"/>
    </location>
</feature>
<gene>
    <name evidence="2" type="ORF">H103_05140</name>
</gene>
<feature type="compositionally biased region" description="Basic and acidic residues" evidence="1">
    <location>
        <begin position="106"/>
        <end position="125"/>
    </location>
</feature>
<feature type="compositionally biased region" description="Polar residues" evidence="1">
    <location>
        <begin position="83"/>
        <end position="101"/>
    </location>
</feature>
<evidence type="ECO:0000256" key="1">
    <source>
        <dbReference type="SAM" id="MobiDB-lite"/>
    </source>
</evidence>
<feature type="compositionally biased region" description="Low complexity" evidence="1">
    <location>
        <begin position="151"/>
        <end position="166"/>
    </location>
</feature>
<accession>A0A022W0W3</accession>
<dbReference type="Pfam" id="PF13917">
    <property type="entry name" value="zf-CCHC_3"/>
    <property type="match status" value="1"/>
</dbReference>
<feature type="compositionally biased region" description="Basic and acidic residues" evidence="1">
    <location>
        <begin position="259"/>
        <end position="281"/>
    </location>
</feature>
<sequence length="320" mass="36737">MAFARHQKIETATAELMETEQTPEDEEAAQHGGREEMNRYRNIPGRAAPSKATPTTVCQKCLKKDSYECTTQLQERPYGARPSRTQQLSNPRLRPQLSTEVPNDLLRTKGVADEQLRRAKEERARLSSSRSPHRESDYEDALRSSRKRARSVSSYSSVSTISTNRSPSPPPPRRARQDPQPSRPSVRSLSRRQRSGTDGLGEESDTSNRRSRGSRHQHDDHNARRHRRSRYSHSPEPYRRHDRSRSRDDVSRSSRRAYRGRERSIDDDSRHGTPGSRDRAQSRPHVPRPPVRNNSPPRQRSLSPYSKRLALTQAMNAQGR</sequence>
<proteinExistence type="predicted"/>
<organism evidence="2">
    <name type="scientific">Trichophyton rubrum CBS 288.86</name>
    <dbReference type="NCBI Taxonomy" id="1215330"/>
    <lineage>
        <taxon>Eukaryota</taxon>
        <taxon>Fungi</taxon>
        <taxon>Dikarya</taxon>
        <taxon>Ascomycota</taxon>
        <taxon>Pezizomycotina</taxon>
        <taxon>Eurotiomycetes</taxon>
        <taxon>Eurotiomycetidae</taxon>
        <taxon>Onygenales</taxon>
        <taxon>Arthrodermataceae</taxon>
        <taxon>Trichophyton</taxon>
    </lineage>
</organism>
<reference evidence="2" key="1">
    <citation type="submission" date="2014-02" db="EMBL/GenBank/DDBJ databases">
        <title>The Genome Sequence of Trichophyton rubrum (morphotype fischeri) CBS 288.86.</title>
        <authorList>
            <consortium name="The Broad Institute Genomics Platform"/>
            <person name="Cuomo C.A."/>
            <person name="White T.C."/>
            <person name="Graser Y."/>
            <person name="Martinez-Rossi N."/>
            <person name="Heitman J."/>
            <person name="Young S.K."/>
            <person name="Zeng Q."/>
            <person name="Gargeya S."/>
            <person name="Abouelleil A."/>
            <person name="Alvarado L."/>
            <person name="Chapman S.B."/>
            <person name="Gainer-Dewar J."/>
            <person name="Goldberg J."/>
            <person name="Griggs A."/>
            <person name="Gujja S."/>
            <person name="Hansen M."/>
            <person name="Howarth C."/>
            <person name="Imamovic A."/>
            <person name="Larimer J."/>
            <person name="Martinez D."/>
            <person name="Murphy C."/>
            <person name="Pearson M.D."/>
            <person name="Persinoti G."/>
            <person name="Poon T."/>
            <person name="Priest M."/>
            <person name="Roberts A.D."/>
            <person name="Saif S."/>
            <person name="Shea T.D."/>
            <person name="Sykes S.N."/>
            <person name="Wortman J."/>
            <person name="Nusbaum C."/>
            <person name="Birren B."/>
        </authorList>
    </citation>
    <scope>NUCLEOTIDE SEQUENCE [LARGE SCALE GENOMIC DNA]</scope>
    <source>
        <strain evidence="2">CBS 288.86</strain>
    </source>
</reference>
<feature type="compositionally biased region" description="Basic and acidic residues" evidence="1">
    <location>
        <begin position="28"/>
        <end position="39"/>
    </location>
</feature>
<evidence type="ECO:0000313" key="2">
    <source>
        <dbReference type="EMBL" id="EZF51638.1"/>
    </source>
</evidence>
<dbReference type="Proteomes" id="UP000023758">
    <property type="component" value="Unassembled WGS sequence"/>
</dbReference>